<dbReference type="InterPro" id="IPR001509">
    <property type="entry name" value="Epimerase_deHydtase"/>
</dbReference>
<dbReference type="InterPro" id="IPR036291">
    <property type="entry name" value="NAD(P)-bd_dom_sf"/>
</dbReference>
<dbReference type="EMBL" id="LQIR01000034">
    <property type="protein sequence ID" value="KUI12271.1"/>
    <property type="molecule type" value="Genomic_DNA"/>
</dbReference>
<proteinExistence type="predicted"/>
<keyword evidence="3" id="KW-1185">Reference proteome</keyword>
<evidence type="ECO:0000313" key="2">
    <source>
        <dbReference type="EMBL" id="KUI12271.1"/>
    </source>
</evidence>
<organism evidence="2 3">
    <name type="scientific">Mycobacterium lehmannii</name>
    <dbReference type="NCBI Taxonomy" id="2048550"/>
    <lineage>
        <taxon>Bacteria</taxon>
        <taxon>Bacillati</taxon>
        <taxon>Actinomycetota</taxon>
        <taxon>Actinomycetes</taxon>
        <taxon>Mycobacteriales</taxon>
        <taxon>Mycobacteriaceae</taxon>
        <taxon>Mycobacterium</taxon>
    </lineage>
</organism>
<dbReference type="Pfam" id="PF01370">
    <property type="entry name" value="Epimerase"/>
    <property type="match status" value="1"/>
</dbReference>
<dbReference type="RefSeq" id="WP_064398329.1">
    <property type="nucleotide sequence ID" value="NZ_LQIR01000034.1"/>
</dbReference>
<feature type="domain" description="NAD-dependent epimerase/dehydratase" evidence="1">
    <location>
        <begin position="15"/>
        <end position="241"/>
    </location>
</feature>
<accession>A0A124ENX8</accession>
<dbReference type="GO" id="GO:0004029">
    <property type="term" value="F:aldehyde dehydrogenase (NAD+) activity"/>
    <property type="evidence" value="ECO:0007669"/>
    <property type="project" value="TreeGrafter"/>
</dbReference>
<dbReference type="SUPFAM" id="SSF51735">
    <property type="entry name" value="NAD(P)-binding Rossmann-fold domains"/>
    <property type="match status" value="1"/>
</dbReference>
<dbReference type="InterPro" id="IPR051783">
    <property type="entry name" value="NAD(P)-dependent_oxidoreduct"/>
</dbReference>
<evidence type="ECO:0000259" key="1">
    <source>
        <dbReference type="Pfam" id="PF01370"/>
    </source>
</evidence>
<dbReference type="GO" id="GO:0005737">
    <property type="term" value="C:cytoplasm"/>
    <property type="evidence" value="ECO:0007669"/>
    <property type="project" value="TreeGrafter"/>
</dbReference>
<dbReference type="PANTHER" id="PTHR48079">
    <property type="entry name" value="PROTEIN YEEZ"/>
    <property type="match status" value="1"/>
</dbReference>
<protein>
    <submittedName>
        <fullName evidence="2">NAD-dependent dehydratase</fullName>
    </submittedName>
</protein>
<dbReference type="Gene3D" id="3.40.50.720">
    <property type="entry name" value="NAD(P)-binding Rossmann-like Domain"/>
    <property type="match status" value="1"/>
</dbReference>
<dbReference type="Proteomes" id="UP000053707">
    <property type="component" value="Unassembled WGS sequence"/>
</dbReference>
<comment type="caution">
    <text evidence="2">The sequence shown here is derived from an EMBL/GenBank/DDBJ whole genome shotgun (WGS) entry which is preliminary data.</text>
</comment>
<gene>
    <name evidence="2" type="ORF">AU192_19520</name>
</gene>
<dbReference type="AlphaFoldDB" id="A0A124ENX8"/>
<name>A0A124ENX8_9MYCO</name>
<sequence length="344" mass="37783">MTETPPTATPPARRALVMGPSGFVGSHVTRKLAERGDDVRVYLRQTSSTVAIDDLDVERCYGDLYDEEALRAAMADRDVVYYCVVDTRFHLSDPAPLFETNVNCLRRVLDVAAKAGLHRFVFCSTIGTIALGDGSRPVTEDMPFDWGDKGGAYIESRRQAEELVLSYARDRGLPAVVMNVSNPYGPRDWQPHQGLMVQYAALGKIPAYIKGVSTEVVGIEDVAEAFLLAGERGAVGERYIISESYMPMRDMLTTAARAVGAKGPRFGVPLPVVYAAVRVAGALARLLRRELPINTTGIRLLHIMAPADHGKATRELGWHPRPTAESLERAAHFYVEQAKRTTAR</sequence>
<dbReference type="PANTHER" id="PTHR48079:SF6">
    <property type="entry name" value="NAD(P)-BINDING DOMAIN-CONTAINING PROTEIN-RELATED"/>
    <property type="match status" value="1"/>
</dbReference>
<reference evidence="2 3" key="1">
    <citation type="submission" date="2016-01" db="EMBL/GenBank/DDBJ databases">
        <authorList>
            <consortium name="TB Trials Study Group"/>
            <person name="Sutton G."/>
            <person name="Brinkac L."/>
            <person name="Sanka R."/>
            <person name="Adams M."/>
            <person name="Lau E.L."/>
            <person name="Macaden R."/>
            <person name="Grewal H.M.S."/>
        </authorList>
    </citation>
    <scope>NUCLEOTIDE SEQUENCE [LARGE SCALE GENOMIC DNA]</scope>
    <source>
        <strain evidence="2 3">IS-1744</strain>
    </source>
</reference>
<evidence type="ECO:0000313" key="3">
    <source>
        <dbReference type="Proteomes" id="UP000053707"/>
    </source>
</evidence>